<accession>A0A1J8PT18</accession>
<dbReference type="PANTHER" id="PTHR11362:SF148">
    <property type="entry name" value="CARBOXYPEPTIDASE Y INHIBITOR"/>
    <property type="match status" value="1"/>
</dbReference>
<evidence type="ECO:0000256" key="1">
    <source>
        <dbReference type="ARBA" id="ARBA00007091"/>
    </source>
</evidence>
<dbReference type="InterPro" id="IPR036610">
    <property type="entry name" value="PEBP-like_sf"/>
</dbReference>
<dbReference type="Gene3D" id="3.90.280.10">
    <property type="entry name" value="PEBP-like"/>
    <property type="match status" value="2"/>
</dbReference>
<feature type="compositionally biased region" description="Basic and acidic residues" evidence="2">
    <location>
        <begin position="159"/>
        <end position="170"/>
    </location>
</feature>
<reference evidence="3 4" key="1">
    <citation type="submission" date="2016-03" db="EMBL/GenBank/DDBJ databases">
        <title>Comparative genomics of the ectomycorrhizal sister species Rhizopogon vinicolor and Rhizopogon vesiculosus (Basidiomycota: Boletales) reveals a divergence of the mating type B locus.</title>
        <authorList>
            <person name="Mujic A.B."/>
            <person name="Kuo A."/>
            <person name="Tritt A."/>
            <person name="Lipzen A."/>
            <person name="Chen C."/>
            <person name="Johnson J."/>
            <person name="Sharma A."/>
            <person name="Barry K."/>
            <person name="Grigoriev I.V."/>
            <person name="Spatafora J.W."/>
        </authorList>
    </citation>
    <scope>NUCLEOTIDE SEQUENCE [LARGE SCALE GENOMIC DNA]</scope>
    <source>
        <strain evidence="3 4">AM-OR11-056</strain>
    </source>
</reference>
<dbReference type="EMBL" id="LVVM01004688">
    <property type="protein sequence ID" value="OJA12358.1"/>
    <property type="molecule type" value="Genomic_DNA"/>
</dbReference>
<dbReference type="AlphaFoldDB" id="A0A1J8PT18"/>
<dbReference type="InterPro" id="IPR008914">
    <property type="entry name" value="PEBP"/>
</dbReference>
<proteinExistence type="inferred from homology"/>
<dbReference type="PANTHER" id="PTHR11362">
    <property type="entry name" value="PHOSPHATIDYLETHANOLAMINE-BINDING PROTEIN"/>
    <property type="match status" value="1"/>
</dbReference>
<dbReference type="Proteomes" id="UP000183567">
    <property type="component" value="Unassembled WGS sequence"/>
</dbReference>
<dbReference type="STRING" id="180088.A0A1J8PT18"/>
<dbReference type="SUPFAM" id="SSF49777">
    <property type="entry name" value="PEBP-like"/>
    <property type="match status" value="2"/>
</dbReference>
<dbReference type="CDD" id="cd00866">
    <property type="entry name" value="PEBP_euk"/>
    <property type="match status" value="2"/>
</dbReference>
<gene>
    <name evidence="3" type="ORF">AZE42_04330</name>
</gene>
<sequence>MYNMLYAFAEQGEIGDGVVRNLLRGPADMTMKSTESLVMLSVQSPEVHTAHAATNTMMKRETEKRIIDMIETNTTNVPKGADEPETPEHQRRSPSPSTNSTVSSSSGELESHAGSSHRMLRGKSPIRRSRSPSRSRNTRKPETKHRDKDREKKHKKRKDRDSAKDKERRSVLTGKKIKLKVHKDARDLEMDANRQNLLQFLNSTYEYAENIMPLLDPLNAVRNALTDAGVIPDVIPADPPFIPKALLVVTFPTCQEALLGNTLTKSDTADEPTVAFTPMQVPDVTEEPTYTLVMTDPDAPSRKDPKFGQWRHWVTTGVKAPPLSTFETGNLAAQLTKSAVTPYQPPAPPRGTGPHRYVLLLYQEPSSDFSIPAAAPERKNGPADRKNWNAAKFADKYELKPYLTVMLLDSVVLIQAGIIPDVIPANPHFDPQALLFVTLPVGPVLLGNTLNSTTSLTPPNISFTPMHAPADQLYTIAMVDPDAPTRENQTYGGYRHWLATGIKPPQRINDLAVFTQADTTPYLSPNPPAGSGSHRYSKSAIISFLQTLMRPPEALLLYREPSNNFAIPEGAIEYGGDFNSRKNWNATVFAEKYGLELVAANFFHVSGP</sequence>
<evidence type="ECO:0000313" key="4">
    <source>
        <dbReference type="Proteomes" id="UP000183567"/>
    </source>
</evidence>
<feature type="compositionally biased region" description="Basic and acidic residues" evidence="2">
    <location>
        <begin position="139"/>
        <end position="150"/>
    </location>
</feature>
<organism evidence="3 4">
    <name type="scientific">Rhizopogon vesiculosus</name>
    <dbReference type="NCBI Taxonomy" id="180088"/>
    <lineage>
        <taxon>Eukaryota</taxon>
        <taxon>Fungi</taxon>
        <taxon>Dikarya</taxon>
        <taxon>Basidiomycota</taxon>
        <taxon>Agaricomycotina</taxon>
        <taxon>Agaricomycetes</taxon>
        <taxon>Agaricomycetidae</taxon>
        <taxon>Boletales</taxon>
        <taxon>Suillineae</taxon>
        <taxon>Rhizopogonaceae</taxon>
        <taxon>Rhizopogon</taxon>
    </lineage>
</organism>
<protein>
    <recommendedName>
        <fullName evidence="5">PEBP-like protein</fullName>
    </recommendedName>
</protein>
<feature type="compositionally biased region" description="Low complexity" evidence="2">
    <location>
        <begin position="93"/>
        <end position="117"/>
    </location>
</feature>
<dbReference type="Pfam" id="PF01161">
    <property type="entry name" value="PBP"/>
    <property type="match status" value="2"/>
</dbReference>
<dbReference type="InterPro" id="IPR001858">
    <property type="entry name" value="Phosphatidylethanolamine-bd_CS"/>
</dbReference>
<dbReference type="InterPro" id="IPR035810">
    <property type="entry name" value="PEBP_euk"/>
</dbReference>
<feature type="compositionally biased region" description="Basic residues" evidence="2">
    <location>
        <begin position="118"/>
        <end position="138"/>
    </location>
</feature>
<dbReference type="PROSITE" id="PS01220">
    <property type="entry name" value="PBP"/>
    <property type="match status" value="1"/>
</dbReference>
<feature type="compositionally biased region" description="Basic and acidic residues" evidence="2">
    <location>
        <begin position="80"/>
        <end position="91"/>
    </location>
</feature>
<comment type="similarity">
    <text evidence="1">Belongs to the phosphatidylethanolamine-binding protein family.</text>
</comment>
<name>A0A1J8PT18_9AGAM</name>
<dbReference type="OrthoDB" id="2506647at2759"/>
<feature type="region of interest" description="Disordered" evidence="2">
    <location>
        <begin position="71"/>
        <end position="174"/>
    </location>
</feature>
<keyword evidence="4" id="KW-1185">Reference proteome</keyword>
<evidence type="ECO:0000256" key="2">
    <source>
        <dbReference type="SAM" id="MobiDB-lite"/>
    </source>
</evidence>
<evidence type="ECO:0000313" key="3">
    <source>
        <dbReference type="EMBL" id="OJA12358.1"/>
    </source>
</evidence>
<evidence type="ECO:0008006" key="5">
    <source>
        <dbReference type="Google" id="ProtNLM"/>
    </source>
</evidence>
<comment type="caution">
    <text evidence="3">The sequence shown here is derived from an EMBL/GenBank/DDBJ whole genome shotgun (WGS) entry which is preliminary data.</text>
</comment>